<dbReference type="EMBL" id="JBHMCA010000065">
    <property type="protein sequence ID" value="MFB9449258.1"/>
    <property type="molecule type" value="Genomic_DNA"/>
</dbReference>
<evidence type="ECO:0000313" key="3">
    <source>
        <dbReference type="Proteomes" id="UP001589608"/>
    </source>
</evidence>
<evidence type="ECO:0000313" key="2">
    <source>
        <dbReference type="EMBL" id="MFB9449258.1"/>
    </source>
</evidence>
<dbReference type="InterPro" id="IPR001584">
    <property type="entry name" value="Integrase_cat-core"/>
</dbReference>
<proteinExistence type="predicted"/>
<dbReference type="Proteomes" id="UP001589608">
    <property type="component" value="Unassembled WGS sequence"/>
</dbReference>
<accession>A0ABV5MK65</accession>
<dbReference type="Pfam" id="PF13683">
    <property type="entry name" value="rve_3"/>
    <property type="match status" value="1"/>
</dbReference>
<dbReference type="InterPro" id="IPR012337">
    <property type="entry name" value="RNaseH-like_sf"/>
</dbReference>
<protein>
    <submittedName>
        <fullName evidence="2">Integrase core domain-containing protein</fullName>
    </submittedName>
</protein>
<keyword evidence="3" id="KW-1185">Reference proteome</keyword>
<gene>
    <name evidence="2" type="ORF">ACFFTR_39795</name>
</gene>
<sequence>MLQTTPRPRIWALLRPLRNTAPVLDKYRSVNAVAESCFASLKAEIGTRIFTTRAEARRTVFAYLNYYNRNRLHSTLNRQTP</sequence>
<organism evidence="2 3">
    <name type="scientific">Dactylosporangium vinaceum</name>
    <dbReference type="NCBI Taxonomy" id="53362"/>
    <lineage>
        <taxon>Bacteria</taxon>
        <taxon>Bacillati</taxon>
        <taxon>Actinomycetota</taxon>
        <taxon>Actinomycetes</taxon>
        <taxon>Micromonosporales</taxon>
        <taxon>Micromonosporaceae</taxon>
        <taxon>Dactylosporangium</taxon>
    </lineage>
</organism>
<dbReference type="RefSeq" id="WP_223105572.1">
    <property type="nucleotide sequence ID" value="NZ_JBHMCA010000065.1"/>
</dbReference>
<evidence type="ECO:0000259" key="1">
    <source>
        <dbReference type="Pfam" id="PF13683"/>
    </source>
</evidence>
<reference evidence="2 3" key="1">
    <citation type="submission" date="2024-09" db="EMBL/GenBank/DDBJ databases">
        <authorList>
            <person name="Sun Q."/>
            <person name="Mori K."/>
        </authorList>
    </citation>
    <scope>NUCLEOTIDE SEQUENCE [LARGE SCALE GENOMIC DNA]</scope>
    <source>
        <strain evidence="2 3">JCM 3307</strain>
    </source>
</reference>
<comment type="caution">
    <text evidence="2">The sequence shown here is derived from an EMBL/GenBank/DDBJ whole genome shotgun (WGS) entry which is preliminary data.</text>
</comment>
<feature type="domain" description="Integrase catalytic" evidence="1">
    <location>
        <begin position="31"/>
        <end position="81"/>
    </location>
</feature>
<dbReference type="SUPFAM" id="SSF53098">
    <property type="entry name" value="Ribonuclease H-like"/>
    <property type="match status" value="1"/>
</dbReference>
<name>A0ABV5MK65_9ACTN</name>